<dbReference type="PANTHER" id="PTHR36173">
    <property type="entry name" value="RIBONUCLEASE VAPC16-RELATED"/>
    <property type="match status" value="1"/>
</dbReference>
<dbReference type="InterPro" id="IPR041705">
    <property type="entry name" value="PIN_Sll0205"/>
</dbReference>
<gene>
    <name evidence="2" type="ORF">IC230_30995</name>
</gene>
<organism evidence="2 3">
    <name type="scientific">Spirosoma validum</name>
    <dbReference type="NCBI Taxonomy" id="2771355"/>
    <lineage>
        <taxon>Bacteria</taxon>
        <taxon>Pseudomonadati</taxon>
        <taxon>Bacteroidota</taxon>
        <taxon>Cytophagia</taxon>
        <taxon>Cytophagales</taxon>
        <taxon>Cytophagaceae</taxon>
        <taxon>Spirosoma</taxon>
    </lineage>
</organism>
<feature type="domain" description="PIN" evidence="1">
    <location>
        <begin position="3"/>
        <end position="119"/>
    </location>
</feature>
<dbReference type="InterPro" id="IPR052919">
    <property type="entry name" value="TA_system_RNase"/>
</dbReference>
<comment type="caution">
    <text evidence="2">The sequence shown here is derived from an EMBL/GenBank/DDBJ whole genome shotgun (WGS) entry which is preliminary data.</text>
</comment>
<dbReference type="CDD" id="cd09872">
    <property type="entry name" value="PIN_Sll0205-like"/>
    <property type="match status" value="1"/>
</dbReference>
<proteinExistence type="predicted"/>
<evidence type="ECO:0000313" key="2">
    <source>
        <dbReference type="EMBL" id="MBD2757341.1"/>
    </source>
</evidence>
<accession>A0A927B7V2</accession>
<sequence>MAYIIDTQAFIWHATGDSKLSQTARQLIESNEICWLSMASIWEMAIKCNLESLVFAKPFDTLIEEQLALYDYKLYPIELRHTFLLSNLQQHHKDPFDRLIIAQSIVDNVPVITIDSAFDLYPVHRIW</sequence>
<evidence type="ECO:0000313" key="3">
    <source>
        <dbReference type="Proteomes" id="UP000653797"/>
    </source>
</evidence>
<dbReference type="Proteomes" id="UP000653797">
    <property type="component" value="Unassembled WGS sequence"/>
</dbReference>
<dbReference type="AlphaFoldDB" id="A0A927B7V2"/>
<dbReference type="InterPro" id="IPR029060">
    <property type="entry name" value="PIN-like_dom_sf"/>
</dbReference>
<keyword evidence="3" id="KW-1185">Reference proteome</keyword>
<dbReference type="EMBL" id="JACXAA010000020">
    <property type="protein sequence ID" value="MBD2757341.1"/>
    <property type="molecule type" value="Genomic_DNA"/>
</dbReference>
<dbReference type="RefSeq" id="WP_191042958.1">
    <property type="nucleotide sequence ID" value="NZ_JACXAA010000020.1"/>
</dbReference>
<dbReference type="InterPro" id="IPR002716">
    <property type="entry name" value="PIN_dom"/>
</dbReference>
<name>A0A927B7V2_9BACT</name>
<dbReference type="SUPFAM" id="SSF88723">
    <property type="entry name" value="PIN domain-like"/>
    <property type="match status" value="1"/>
</dbReference>
<dbReference type="Gene3D" id="3.40.50.1010">
    <property type="entry name" value="5'-nuclease"/>
    <property type="match status" value="1"/>
</dbReference>
<evidence type="ECO:0000259" key="1">
    <source>
        <dbReference type="Pfam" id="PF01850"/>
    </source>
</evidence>
<dbReference type="Pfam" id="PF01850">
    <property type="entry name" value="PIN"/>
    <property type="match status" value="1"/>
</dbReference>
<protein>
    <submittedName>
        <fullName evidence="2">Type II toxin-antitoxin system VapC family toxin</fullName>
    </submittedName>
</protein>
<dbReference type="PANTHER" id="PTHR36173:SF2">
    <property type="entry name" value="RIBONUCLEASE VAPC16"/>
    <property type="match status" value="1"/>
</dbReference>
<reference evidence="2" key="1">
    <citation type="submission" date="2020-09" db="EMBL/GenBank/DDBJ databases">
        <authorList>
            <person name="Kim M.K."/>
        </authorList>
    </citation>
    <scope>NUCLEOTIDE SEQUENCE</scope>
    <source>
        <strain evidence="2">BT704</strain>
    </source>
</reference>